<evidence type="ECO:0000313" key="1">
    <source>
        <dbReference type="EMBL" id="AXG66551.1"/>
    </source>
</evidence>
<name>A0A384ZWE1_9CAUD</name>
<proteinExistence type="predicted"/>
<dbReference type="PANTHER" id="PTHR35861">
    <property type="match status" value="1"/>
</dbReference>
<gene>
    <name evidence="1" type="ORF">JA13_148</name>
</gene>
<dbReference type="PANTHER" id="PTHR35861:SF2">
    <property type="entry name" value="FELS-2 PROPHAGE PROTEIN"/>
    <property type="match status" value="1"/>
</dbReference>
<organism evidence="1 2">
    <name type="scientific">Dickeya phage vB_DsoM_JA13</name>
    <dbReference type="NCBI Taxonomy" id="2283030"/>
    <lineage>
        <taxon>Viruses</taxon>
        <taxon>Duplodnaviria</taxon>
        <taxon>Heunggongvirae</taxon>
        <taxon>Uroviricota</taxon>
        <taxon>Caudoviricetes</taxon>
        <taxon>Salmondvirus</taxon>
        <taxon>Salmondvirus JA11</taxon>
    </lineage>
</organism>
<accession>A0A384ZWE1</accession>
<dbReference type="InterPro" id="IPR052042">
    <property type="entry name" value="Tail_sheath_structural"/>
</dbReference>
<dbReference type="Proteomes" id="UP000263742">
    <property type="component" value="Segment"/>
</dbReference>
<dbReference type="Gene3D" id="3.40.50.11780">
    <property type="match status" value="2"/>
</dbReference>
<reference evidence="1 2" key="1">
    <citation type="journal article" date="2018" name="Front. Microbiol.">
        <title>Jumbo Bacteriophages Are Represented Within an Increasing Diversity of Environmental Viruses Infecting the Emerging Phytopathogen, Dickeya solani.</title>
        <authorList>
            <person name="Day A.W."/>
            <person name="Ahn J."/>
            <person name="Salmond G.P.C."/>
        </authorList>
    </citation>
    <scope>NUCLEOTIDE SEQUENCE [LARGE SCALE GENOMIC DNA]</scope>
</reference>
<sequence length="558" mass="61949">MPTNSTHTSAGVYTATKDLSAGEGVTLSTSIVGIVGGARRGPVNQRVPILEPSVLSNTFGKRDPKYGLGLYIARQVSKQTNQLYYVRLTKNAKYAVLVVSVDDPDAVVPKISITPYVDADGNIVGVDDPNLLGFLPNDVLNDNVIGYIICENPGEWNNEISVQIRPAVPKGLDAVRDRKLYNAKIFYVEVFQNYQQGSAPIEQIQCTLNDYADDMGRQYRFETALRDESVNIRFIRNEYFTHDIDFLTSDFAFMAGASDGDAITSDMMAQAYQDYFGDPEEVRVTLLVSGGLDDHIVHRGMVLAANNHINCHVIGSIPQSEQTVAKAIRYRRQTLNINAKNMSLYAPHIKEFDEDTGRYIWVPFVGQVAAAYCATDNNRGTWFAPAGITASENLQVYGSKQLYDQAARDALAREQINYLRKLPEQLGGGYAIWEAFTLLNTDSAFQQVPIQRMVGYILEVASRQARTGLFDPNDSVLRDTLVAKIEKFLEEIRLGRGLRTGSTGSAGYKVVCDETNNTNKTIENGDLIIDIVLDPTRMTRRLIYRFNINPKGSTATVI</sequence>
<dbReference type="EMBL" id="MH460460">
    <property type="protein sequence ID" value="AXG66551.1"/>
    <property type="molecule type" value="Genomic_DNA"/>
</dbReference>
<evidence type="ECO:0000313" key="2">
    <source>
        <dbReference type="Proteomes" id="UP000263742"/>
    </source>
</evidence>
<protein>
    <submittedName>
        <fullName evidence="1">Putative tail sheath protein</fullName>
    </submittedName>
</protein>